<keyword evidence="2" id="KW-1185">Reference proteome</keyword>
<dbReference type="Proteomes" id="UP001348817">
    <property type="component" value="Chromosome"/>
</dbReference>
<dbReference type="EMBL" id="AP025314">
    <property type="protein sequence ID" value="BDD08359.1"/>
    <property type="molecule type" value="Genomic_DNA"/>
</dbReference>
<dbReference type="AlphaFoldDB" id="A0AAU9D1P1"/>
<proteinExistence type="predicted"/>
<evidence type="ECO:0008006" key="3">
    <source>
        <dbReference type="Google" id="ProtNLM"/>
    </source>
</evidence>
<evidence type="ECO:0000313" key="1">
    <source>
        <dbReference type="EMBL" id="BDD08359.1"/>
    </source>
</evidence>
<sequence length="584" mass="66965">MKRIIFLTIALFVAFVAKAQMSENLYGAWYAKDSSAPSLYLSHDSLLYKGKLWRIKSRSIKVNNRRSWLVKASFTVVNGNKTANLKFELRSLDVCWIGTSKRSMLEYRRRVSEELQGFRIEDFHRLDTAVYSGWIRGFKDLPKAYQHRVVMSKGKSKHKKTEITENKIVVQDPYTGRVKSKKVTINDDGTFSVRVPVCAPQQVRLSLVTGTYWAFLEPGKTTFQVVDQGKNHFVGETADLNNQLAFHGKGFSSNTLKNKFSSFRATKELPKEFEARIQDSLKRTQVMLGITDIASPKVRRILESRINYYAYTALTRQRDYYRSRNRNTIAPLPKIPKSLLEDKMAILGGAAFYGFVDYAGRVLSPKERNISNPELITWLDKHGKLKLEYKALKEALSDPKIMQLTDSLMGLVEKHSKTIFDLTLKHRESIAELMAKKGGARPDLDAIFDKVSENPENLTDKEKAMLAEFKPLLSEERKQFMSEFTKKFGKKQEAFLLEYKEEKEALATEYKLRGVADRLGELLPEDQKTPAAQILMASLIAPMGNLPSYLDSDSVIEKYITSPELRIHLRKIFQARDRLRKLPN</sequence>
<reference evidence="1 2" key="1">
    <citation type="submission" date="2021-12" db="EMBL/GenBank/DDBJ databases">
        <title>Genome sequencing of bacteria with rrn-lacking chromosome and rrn-plasmid.</title>
        <authorList>
            <person name="Anda M."/>
            <person name="Iwasaki W."/>
        </authorList>
    </citation>
    <scope>NUCLEOTIDE SEQUENCE [LARGE SCALE GENOMIC DNA]</scope>
    <source>
        <strain evidence="1 2">DSM 100852</strain>
    </source>
</reference>
<dbReference type="RefSeq" id="WP_338393625.1">
    <property type="nucleotide sequence ID" value="NZ_AP025314.1"/>
</dbReference>
<protein>
    <recommendedName>
        <fullName evidence="3">Carboxypeptidase regulatory-like domain-containing protein</fullName>
    </recommendedName>
</protein>
<name>A0AAU9D1P1_9BACT</name>
<gene>
    <name evidence="1" type="ORF">FUAX_07910</name>
</gene>
<evidence type="ECO:0000313" key="2">
    <source>
        <dbReference type="Proteomes" id="UP001348817"/>
    </source>
</evidence>
<dbReference type="KEGG" id="fax:FUAX_07910"/>
<accession>A0AAU9D1P1</accession>
<organism evidence="1 2">
    <name type="scientific">Fulvitalea axinellae</name>
    <dbReference type="NCBI Taxonomy" id="1182444"/>
    <lineage>
        <taxon>Bacteria</taxon>
        <taxon>Pseudomonadati</taxon>
        <taxon>Bacteroidota</taxon>
        <taxon>Cytophagia</taxon>
        <taxon>Cytophagales</taxon>
        <taxon>Persicobacteraceae</taxon>
        <taxon>Fulvitalea</taxon>
    </lineage>
</organism>